<name>A0ABV6HSY2_9SPHI</name>
<organism evidence="5 6">
    <name type="scientific">Olivibacter oleidegradans</name>
    <dbReference type="NCBI Taxonomy" id="760123"/>
    <lineage>
        <taxon>Bacteria</taxon>
        <taxon>Pseudomonadati</taxon>
        <taxon>Bacteroidota</taxon>
        <taxon>Sphingobacteriia</taxon>
        <taxon>Sphingobacteriales</taxon>
        <taxon>Sphingobacteriaceae</taxon>
        <taxon>Olivibacter</taxon>
    </lineage>
</organism>
<dbReference type="PROSITE" id="PS01124">
    <property type="entry name" value="HTH_ARAC_FAMILY_2"/>
    <property type="match status" value="1"/>
</dbReference>
<evidence type="ECO:0000313" key="5">
    <source>
        <dbReference type="EMBL" id="MFC0321220.1"/>
    </source>
</evidence>
<keyword evidence="1" id="KW-0805">Transcription regulation</keyword>
<accession>A0ABV6HSY2</accession>
<reference evidence="5 6" key="1">
    <citation type="submission" date="2024-09" db="EMBL/GenBank/DDBJ databases">
        <authorList>
            <person name="Sun Q."/>
            <person name="Mori K."/>
        </authorList>
    </citation>
    <scope>NUCLEOTIDE SEQUENCE [LARGE SCALE GENOMIC DNA]</scope>
    <source>
        <strain evidence="5 6">CCM 7765</strain>
    </source>
</reference>
<dbReference type="PANTHER" id="PTHR43280:SF32">
    <property type="entry name" value="TRANSCRIPTIONAL REGULATORY PROTEIN"/>
    <property type="match status" value="1"/>
</dbReference>
<proteinExistence type="predicted"/>
<evidence type="ECO:0000256" key="2">
    <source>
        <dbReference type="ARBA" id="ARBA00023125"/>
    </source>
</evidence>
<dbReference type="InterPro" id="IPR009057">
    <property type="entry name" value="Homeodomain-like_sf"/>
</dbReference>
<dbReference type="RefSeq" id="WP_130858322.1">
    <property type="nucleotide sequence ID" value="NZ_JBHLWO010000004.1"/>
</dbReference>
<protein>
    <submittedName>
        <fullName evidence="5">Helix-turn-helix domain-containing protein</fullName>
    </submittedName>
</protein>
<keyword evidence="2" id="KW-0238">DNA-binding</keyword>
<evidence type="ECO:0000313" key="6">
    <source>
        <dbReference type="Proteomes" id="UP001589774"/>
    </source>
</evidence>
<dbReference type="SMART" id="SM00342">
    <property type="entry name" value="HTH_ARAC"/>
    <property type="match status" value="1"/>
</dbReference>
<dbReference type="Gene3D" id="1.10.10.60">
    <property type="entry name" value="Homeodomain-like"/>
    <property type="match status" value="1"/>
</dbReference>
<evidence type="ECO:0000256" key="1">
    <source>
        <dbReference type="ARBA" id="ARBA00023015"/>
    </source>
</evidence>
<feature type="domain" description="HTH araC/xylS-type" evidence="4">
    <location>
        <begin position="23"/>
        <end position="120"/>
    </location>
</feature>
<dbReference type="PANTHER" id="PTHR43280">
    <property type="entry name" value="ARAC-FAMILY TRANSCRIPTIONAL REGULATOR"/>
    <property type="match status" value="1"/>
</dbReference>
<dbReference type="Proteomes" id="UP001589774">
    <property type="component" value="Unassembled WGS sequence"/>
</dbReference>
<dbReference type="InterPro" id="IPR018060">
    <property type="entry name" value="HTH_AraC"/>
</dbReference>
<gene>
    <name evidence="5" type="ORF">ACFFI0_23070</name>
</gene>
<comment type="caution">
    <text evidence="5">The sequence shown here is derived from an EMBL/GenBank/DDBJ whole genome shotgun (WGS) entry which is preliminary data.</text>
</comment>
<keyword evidence="3" id="KW-0804">Transcription</keyword>
<dbReference type="Pfam" id="PF12833">
    <property type="entry name" value="HTH_18"/>
    <property type="match status" value="1"/>
</dbReference>
<evidence type="ECO:0000256" key="3">
    <source>
        <dbReference type="ARBA" id="ARBA00023163"/>
    </source>
</evidence>
<evidence type="ECO:0000259" key="4">
    <source>
        <dbReference type="PROSITE" id="PS01124"/>
    </source>
</evidence>
<sequence length="126" mass="14887">MKNEKQLTRSEEITEQYFRLLDKHLLDIVEARATEMMSLKQIAEKLFVSHNHLTDTIQKTRGHHPCHFYDLKIIDWAKRLLSDSEHPVREIALLLTYDPSNFSKFFKKMTGQTPGQFRESRTPKVS</sequence>
<dbReference type="SUPFAM" id="SSF46689">
    <property type="entry name" value="Homeodomain-like"/>
    <property type="match status" value="1"/>
</dbReference>
<dbReference type="EMBL" id="JBHLWO010000004">
    <property type="protein sequence ID" value="MFC0321220.1"/>
    <property type="molecule type" value="Genomic_DNA"/>
</dbReference>
<keyword evidence="6" id="KW-1185">Reference proteome</keyword>